<dbReference type="AlphaFoldDB" id="A0AAV4LIC0"/>
<organism evidence="7 8">
    <name type="scientific">Collibacillus ludicampi</name>
    <dbReference type="NCBI Taxonomy" id="2771369"/>
    <lineage>
        <taxon>Bacteria</taxon>
        <taxon>Bacillati</taxon>
        <taxon>Bacillota</taxon>
        <taxon>Bacilli</taxon>
        <taxon>Bacillales</taxon>
        <taxon>Alicyclobacillaceae</taxon>
        <taxon>Collibacillus</taxon>
    </lineage>
</organism>
<comment type="function">
    <text evidence="3">Catalyzes two sequential steps in the biosynthesis of coenzyme A. In the first step cysteine is conjugated to 4'-phosphopantothenate to form 4-phosphopantothenoylcysteine. In the second step the latter compound is decarboxylated to form 4'-phosphopantotheine.</text>
</comment>
<sequence>MVGKVIVVGVSGGIAAFKTVSLCSALVKAGAEVHVIMTESAVKFVTPLTFQSIVKNPVIIDIFSEPNPAEISHIALADKADLMVIAPATANIIGKVANGIADDMLTTTVLATKAPVLFAPAMNVNMYANPAVQRNLRTLREFGYRIMEPNEGLLACGWQGKGRLPEPEELFEVISQMVQVKRDLEGVSLLVTAGATREPIDPVRYMTNRSTGKMGYAIAEAAATRGASVTLISGTNRLPVPPGVTFVPVQSALEMYEAVMERLPEQDVIVKAAAVADYRPKEVYDQKLKKRDGILTVEFVRNPDIAFEVGKRKRPGQILVGFAAETEHIEEYARNKLLKKNADMIVANDVSQADAGFAVDTNRVIFVFRDSPTKRLPLLSKLEVAHAIIDEIVRLRAERK</sequence>
<dbReference type="SUPFAM" id="SSF102645">
    <property type="entry name" value="CoaB-like"/>
    <property type="match status" value="1"/>
</dbReference>
<evidence type="ECO:0000259" key="5">
    <source>
        <dbReference type="Pfam" id="PF02441"/>
    </source>
</evidence>
<dbReference type="EC" id="4.1.1.36" evidence="3"/>
<dbReference type="Proteomes" id="UP001057291">
    <property type="component" value="Unassembled WGS sequence"/>
</dbReference>
<keyword evidence="3" id="KW-0460">Magnesium</keyword>
<dbReference type="InterPro" id="IPR007085">
    <property type="entry name" value="DNA/pantothenate-metab_flavo_C"/>
</dbReference>
<comment type="caution">
    <text evidence="7">The sequence shown here is derived from an EMBL/GenBank/DDBJ whole genome shotgun (WGS) entry which is preliminary data.</text>
</comment>
<feature type="binding site" evidence="3">
    <location>
        <position position="277"/>
    </location>
    <ligand>
        <name>CTP</name>
        <dbReference type="ChEBI" id="CHEBI:37563"/>
    </ligand>
</feature>
<evidence type="ECO:0000313" key="8">
    <source>
        <dbReference type="Proteomes" id="UP001057291"/>
    </source>
</evidence>
<feature type="domain" description="DNA/pantothenate metabolism flavoprotein C-terminal" evidence="6">
    <location>
        <begin position="184"/>
        <end position="394"/>
    </location>
</feature>
<keyword evidence="3 4" id="KW-0288">FMN</keyword>
<keyword evidence="8" id="KW-1185">Reference proteome</keyword>
<dbReference type="GO" id="GO:0015941">
    <property type="term" value="P:pantothenate catabolic process"/>
    <property type="evidence" value="ECO:0007669"/>
    <property type="project" value="InterPro"/>
</dbReference>
<dbReference type="GO" id="GO:0015937">
    <property type="term" value="P:coenzyme A biosynthetic process"/>
    <property type="evidence" value="ECO:0007669"/>
    <property type="project" value="UniProtKB-UniRule"/>
</dbReference>
<feature type="binding site" evidence="3">
    <location>
        <position position="336"/>
    </location>
    <ligand>
        <name>CTP</name>
        <dbReference type="ChEBI" id="CHEBI:37563"/>
    </ligand>
</feature>
<dbReference type="GO" id="GO:0046872">
    <property type="term" value="F:metal ion binding"/>
    <property type="evidence" value="ECO:0007669"/>
    <property type="project" value="UniProtKB-KW"/>
</dbReference>
<dbReference type="GO" id="GO:0004632">
    <property type="term" value="F:phosphopantothenate--cysteine ligase activity"/>
    <property type="evidence" value="ECO:0007669"/>
    <property type="project" value="UniProtKB-UniRule"/>
</dbReference>
<dbReference type="Gene3D" id="3.40.50.1950">
    <property type="entry name" value="Flavin prenyltransferase-like"/>
    <property type="match status" value="1"/>
</dbReference>
<feature type="region of interest" description="Phosphopantothenoylcysteine decarboxylase" evidence="3">
    <location>
        <begin position="1"/>
        <end position="188"/>
    </location>
</feature>
<reference evidence="7" key="1">
    <citation type="journal article" date="2023" name="Int. J. Syst. Evol. Microbiol.">
        <title>Collibacillus ludicampi gen. nov., sp. nov., a new soil bacterium of the family Alicyclobacillaceae.</title>
        <authorList>
            <person name="Jojima T."/>
            <person name="Ioku Y."/>
            <person name="Fukuta Y."/>
            <person name="Shirasaka N."/>
            <person name="Matsumura Y."/>
            <person name="Mori M."/>
        </authorList>
    </citation>
    <scope>NUCLEOTIDE SEQUENCE</scope>
    <source>
        <strain evidence="7">TP075</strain>
    </source>
</reference>
<dbReference type="HAMAP" id="MF_02225">
    <property type="entry name" value="CoaBC"/>
    <property type="match status" value="1"/>
</dbReference>
<comment type="pathway">
    <text evidence="3 4">Cofactor biosynthesis; coenzyme A biosynthesis; CoA from (R)-pantothenate: step 3/5.</text>
</comment>
<comment type="function">
    <text evidence="4">Catalyzes two steps in the biosynthesis of coenzyme A. In the first step cysteine is conjugated to 4'-phosphopantothenate to form 4-phosphopantothenoylcysteine, in the latter compound is decarboxylated to form 4'-phosphopantotheine.</text>
</comment>
<dbReference type="Pfam" id="PF04127">
    <property type="entry name" value="DFP"/>
    <property type="match status" value="1"/>
</dbReference>
<evidence type="ECO:0000313" key="7">
    <source>
        <dbReference type="EMBL" id="GIM47525.1"/>
    </source>
</evidence>
<comment type="caution">
    <text evidence="3">Lacks conserved residue(s) required for the propagation of feature annotation.</text>
</comment>
<comment type="pathway">
    <text evidence="3 4">Cofactor biosynthesis; coenzyme A biosynthesis; CoA from (R)-pantothenate: step 2/5.</text>
</comment>
<dbReference type="InterPro" id="IPR003382">
    <property type="entry name" value="Flavoprotein"/>
</dbReference>
<feature type="region of interest" description="Phosphopantothenate--cysteine ligase" evidence="3">
    <location>
        <begin position="189"/>
        <end position="400"/>
    </location>
</feature>
<dbReference type="NCBIfam" id="TIGR00521">
    <property type="entry name" value="coaBC_dfp"/>
    <property type="match status" value="1"/>
</dbReference>
<evidence type="ECO:0000259" key="6">
    <source>
        <dbReference type="Pfam" id="PF04127"/>
    </source>
</evidence>
<gene>
    <name evidence="3 7" type="primary">coaBC</name>
    <name evidence="7" type="ORF">DNHGIG_30740</name>
</gene>
<evidence type="ECO:0000256" key="1">
    <source>
        <dbReference type="ARBA" id="ARBA00022793"/>
    </source>
</evidence>
<dbReference type="InterPro" id="IPR005252">
    <property type="entry name" value="CoaBC"/>
</dbReference>
<dbReference type="Pfam" id="PF02441">
    <property type="entry name" value="Flavoprotein"/>
    <property type="match status" value="1"/>
</dbReference>
<evidence type="ECO:0000256" key="2">
    <source>
        <dbReference type="ARBA" id="ARBA00023239"/>
    </source>
</evidence>
<proteinExistence type="inferred from homology"/>
<dbReference type="EMBL" id="BOQE01000001">
    <property type="protein sequence ID" value="GIM47525.1"/>
    <property type="molecule type" value="Genomic_DNA"/>
</dbReference>
<keyword evidence="3 4" id="KW-0436">Ligase</keyword>
<name>A0AAV4LIC0_9BACL</name>
<protein>
    <recommendedName>
        <fullName evidence="3">Coenzyme A biosynthesis bifunctional protein CoaBC</fullName>
    </recommendedName>
    <alternativeName>
        <fullName evidence="3">DNA/pantothenate metabolism flavoprotein</fullName>
    </alternativeName>
    <alternativeName>
        <fullName evidence="3">Phosphopantothenoylcysteine synthetase/decarboxylase</fullName>
        <shortName evidence="3">PPCS-PPCDC</shortName>
    </alternativeName>
    <domain>
        <recommendedName>
            <fullName evidence="3">Phosphopantothenoylcysteine decarboxylase</fullName>
            <shortName evidence="3">PPC decarboxylase</shortName>
            <shortName evidence="3">PPC-DC</shortName>
            <ecNumber evidence="3">4.1.1.36</ecNumber>
        </recommendedName>
        <alternativeName>
            <fullName evidence="3">CoaC</fullName>
        </alternativeName>
    </domain>
    <domain>
        <recommendedName>
            <fullName evidence="3">Phosphopantothenate--cysteine ligase</fullName>
            <ecNumber evidence="3">6.3.2.5</ecNumber>
        </recommendedName>
        <alternativeName>
            <fullName evidence="3">CoaB</fullName>
        </alternativeName>
        <alternativeName>
            <fullName evidence="3">Phosphopantothenoylcysteine synthetase</fullName>
            <shortName evidence="3">PPC synthetase</shortName>
            <shortName evidence="3">PPC-S</shortName>
        </alternativeName>
    </domain>
</protein>
<feature type="binding site" evidence="3">
    <location>
        <position position="340"/>
    </location>
    <ligand>
        <name>CTP</name>
        <dbReference type="ChEBI" id="CHEBI:37563"/>
    </ligand>
</feature>
<dbReference type="GO" id="GO:0071513">
    <property type="term" value="C:phosphopantothenoylcysteine decarboxylase complex"/>
    <property type="evidence" value="ECO:0007669"/>
    <property type="project" value="TreeGrafter"/>
</dbReference>
<dbReference type="GO" id="GO:0010181">
    <property type="term" value="F:FMN binding"/>
    <property type="evidence" value="ECO:0007669"/>
    <property type="project" value="UniProtKB-UniRule"/>
</dbReference>
<keyword evidence="3" id="KW-0479">Metal-binding</keyword>
<keyword evidence="1 3" id="KW-0210">Decarboxylase</keyword>
<comment type="cofactor">
    <cofactor evidence="3">
        <name>FMN</name>
        <dbReference type="ChEBI" id="CHEBI:58210"/>
    </cofactor>
    <text evidence="3">Binds 1 FMN per subunit.</text>
</comment>
<dbReference type="EC" id="6.3.2.5" evidence="3"/>
<dbReference type="PANTHER" id="PTHR14359">
    <property type="entry name" value="HOMO-OLIGOMERIC FLAVIN CONTAINING CYS DECARBOXYLASE FAMILY"/>
    <property type="match status" value="1"/>
</dbReference>
<dbReference type="InterPro" id="IPR036551">
    <property type="entry name" value="Flavin_trans-like"/>
</dbReference>
<dbReference type="PANTHER" id="PTHR14359:SF6">
    <property type="entry name" value="PHOSPHOPANTOTHENOYLCYSTEINE DECARBOXYLASE"/>
    <property type="match status" value="1"/>
</dbReference>
<comment type="cofactor">
    <cofactor evidence="3">
        <name>Mg(2+)</name>
        <dbReference type="ChEBI" id="CHEBI:18420"/>
    </cofactor>
</comment>
<dbReference type="GO" id="GO:0004633">
    <property type="term" value="F:phosphopantothenoylcysteine decarboxylase activity"/>
    <property type="evidence" value="ECO:0007669"/>
    <property type="project" value="UniProtKB-UniRule"/>
</dbReference>
<feature type="domain" description="Flavoprotein" evidence="5">
    <location>
        <begin position="5"/>
        <end position="176"/>
    </location>
</feature>
<feature type="active site" description="Proton donor" evidence="3">
    <location>
        <position position="156"/>
    </location>
</feature>
<evidence type="ECO:0000256" key="3">
    <source>
        <dbReference type="HAMAP-Rule" id="MF_02225"/>
    </source>
</evidence>
<evidence type="ECO:0000256" key="4">
    <source>
        <dbReference type="RuleBase" id="RU364078"/>
    </source>
</evidence>
<comment type="similarity">
    <text evidence="3 4">In the C-terminal section; belongs to the PPC synthetase family.</text>
</comment>
<comment type="catalytic activity">
    <reaction evidence="3 4">
        <text>N-[(R)-4-phosphopantothenoyl]-L-cysteine + H(+) = (R)-4'-phosphopantetheine + CO2</text>
        <dbReference type="Rhea" id="RHEA:16793"/>
        <dbReference type="ChEBI" id="CHEBI:15378"/>
        <dbReference type="ChEBI" id="CHEBI:16526"/>
        <dbReference type="ChEBI" id="CHEBI:59458"/>
        <dbReference type="ChEBI" id="CHEBI:61723"/>
        <dbReference type="EC" id="4.1.1.36"/>
    </reaction>
</comment>
<keyword evidence="3" id="KW-0511">Multifunctional enzyme</keyword>
<dbReference type="InterPro" id="IPR035929">
    <property type="entry name" value="CoaB-like_sf"/>
</dbReference>
<keyword evidence="2 3" id="KW-0456">Lyase</keyword>
<dbReference type="RefSeq" id="WP_282200493.1">
    <property type="nucleotide sequence ID" value="NZ_BOQE01000001.1"/>
</dbReference>
<feature type="binding site" evidence="3">
    <location>
        <position position="322"/>
    </location>
    <ligand>
        <name>CTP</name>
        <dbReference type="ChEBI" id="CHEBI:37563"/>
    </ligand>
</feature>
<dbReference type="SUPFAM" id="SSF52507">
    <property type="entry name" value="Homo-oligomeric flavin-containing Cys decarboxylases, HFCD"/>
    <property type="match status" value="1"/>
</dbReference>
<feature type="binding site" evidence="3">
    <location>
        <position position="287"/>
    </location>
    <ligand>
        <name>CTP</name>
        <dbReference type="ChEBI" id="CHEBI:37563"/>
    </ligand>
</feature>
<comment type="similarity">
    <text evidence="3 4">In the N-terminal section; belongs to the HFCD (homo-oligomeric flavin containing Cys decarboxylase) superfamily.</text>
</comment>
<accession>A0AAV4LIC0</accession>
<comment type="catalytic activity">
    <reaction evidence="3 4">
        <text>(R)-4'-phosphopantothenate + L-cysteine + CTP = N-[(R)-4-phosphopantothenoyl]-L-cysteine + CMP + diphosphate + H(+)</text>
        <dbReference type="Rhea" id="RHEA:19397"/>
        <dbReference type="ChEBI" id="CHEBI:10986"/>
        <dbReference type="ChEBI" id="CHEBI:15378"/>
        <dbReference type="ChEBI" id="CHEBI:33019"/>
        <dbReference type="ChEBI" id="CHEBI:35235"/>
        <dbReference type="ChEBI" id="CHEBI:37563"/>
        <dbReference type="ChEBI" id="CHEBI:59458"/>
        <dbReference type="ChEBI" id="CHEBI:60377"/>
        <dbReference type="EC" id="6.3.2.5"/>
    </reaction>
</comment>
<dbReference type="Gene3D" id="3.40.50.10300">
    <property type="entry name" value="CoaB-like"/>
    <property type="match status" value="1"/>
</dbReference>
<keyword evidence="3 4" id="KW-0285">Flavoprotein</keyword>